<protein>
    <submittedName>
        <fullName evidence="1">Uncharacterized protein</fullName>
    </submittedName>
</protein>
<accession>A1HTA9</accession>
<dbReference type="RefSeq" id="WP_007290263.1">
    <property type="nucleotide sequence ID" value="NZ_AAWL01000023.1"/>
</dbReference>
<dbReference type="OrthoDB" id="1633695at2"/>
<name>A1HTA9_9FIRM</name>
<evidence type="ECO:0000313" key="1">
    <source>
        <dbReference type="EMBL" id="EAX46722.1"/>
    </source>
</evidence>
<dbReference type="eggNOG" id="ENOG50307QK">
    <property type="taxonomic scope" value="Bacteria"/>
</dbReference>
<reference evidence="1 2" key="2">
    <citation type="submission" date="2007-01" db="EMBL/GenBank/DDBJ databases">
        <title>Sequencing of the draft genome and assembly of Thermosinus carboxydivorans Nor1.</title>
        <authorList>
            <consortium name="US DOE Joint Genome Institute (JGI-PGF)"/>
            <person name="Copeland A."/>
            <person name="Lucas S."/>
            <person name="Lapidus A."/>
            <person name="Barry K."/>
            <person name="Glavina del Rio T."/>
            <person name="Dalin E."/>
            <person name="Tice H."/>
            <person name="Bruce D."/>
            <person name="Pitluck S."/>
            <person name="Richardson P."/>
        </authorList>
    </citation>
    <scope>NUCLEOTIDE SEQUENCE [LARGE SCALE GENOMIC DNA]</scope>
    <source>
        <strain evidence="1 2">Nor1</strain>
    </source>
</reference>
<reference evidence="1 2" key="1">
    <citation type="submission" date="2007-01" db="EMBL/GenBank/DDBJ databases">
        <title>Annotation of the draft genome assembly of Thermosinus carboxydivorans Nor1.</title>
        <authorList>
            <consortium name="US DOE Joint Genome Institute (JGI-ORNL)"/>
            <person name="Larimer F."/>
            <person name="Land M."/>
            <person name="Hauser L."/>
        </authorList>
    </citation>
    <scope>NUCLEOTIDE SEQUENCE [LARGE SCALE GENOMIC DNA]</scope>
    <source>
        <strain evidence="1 2">Nor1</strain>
    </source>
</reference>
<sequence length="221" mass="25746">MEKTIQQINEWPFLRQLPETMMDFRLVVELKQCGTQYRIFTYSNLDRHRKFSALYDQTTKEFFVRLVIGLTEFYDIRFIAGDLNTFETLLAANMEQSLRSLAGFDQTSLCSVFRAKKIIEWPFGGRLPEKVAGFDLFIRPTEPVRGINGSYIIIDYSDFAAESSLLIFYNIYRDEFFGELRVRRTPQVVSAFDAKTLAELEENIKANLEGTLQNLRKQIEG</sequence>
<organism evidence="1 2">
    <name type="scientific">Thermosinus carboxydivorans Nor1</name>
    <dbReference type="NCBI Taxonomy" id="401526"/>
    <lineage>
        <taxon>Bacteria</taxon>
        <taxon>Bacillati</taxon>
        <taxon>Bacillota</taxon>
        <taxon>Negativicutes</taxon>
        <taxon>Selenomonadales</taxon>
        <taxon>Sporomusaceae</taxon>
        <taxon>Thermosinus</taxon>
    </lineage>
</organism>
<dbReference type="Proteomes" id="UP000005139">
    <property type="component" value="Unassembled WGS sequence"/>
</dbReference>
<dbReference type="EMBL" id="AAWL01000023">
    <property type="protein sequence ID" value="EAX46722.1"/>
    <property type="molecule type" value="Genomic_DNA"/>
</dbReference>
<evidence type="ECO:0000313" key="2">
    <source>
        <dbReference type="Proteomes" id="UP000005139"/>
    </source>
</evidence>
<comment type="caution">
    <text evidence="1">The sequence shown here is derived from an EMBL/GenBank/DDBJ whole genome shotgun (WGS) entry which is preliminary data.</text>
</comment>
<keyword evidence="2" id="KW-1185">Reference proteome</keyword>
<gene>
    <name evidence="1" type="ORF">TcarDRAFT_0288</name>
</gene>
<dbReference type="AlphaFoldDB" id="A1HTA9"/>
<proteinExistence type="predicted"/>